<evidence type="ECO:0000313" key="3">
    <source>
        <dbReference type="Proteomes" id="UP000284120"/>
    </source>
</evidence>
<evidence type="ECO:0000256" key="1">
    <source>
        <dbReference type="SAM" id="SignalP"/>
    </source>
</evidence>
<dbReference type="RefSeq" id="WP_113649080.1">
    <property type="nucleotide sequence ID" value="NZ_QMHN01000007.1"/>
</dbReference>
<keyword evidence="3" id="KW-1185">Reference proteome</keyword>
<dbReference type="Proteomes" id="UP000284120">
    <property type="component" value="Unassembled WGS sequence"/>
</dbReference>
<gene>
    <name evidence="2" type="ORF">DPV69_18660</name>
</gene>
<proteinExistence type="predicted"/>
<sequence>MKKIFLMLVLVSVTFFTLAQNDYQKKYPYNEYNKGWALVKTQSGTYGFVDKNGKSVVFPIYSKIEKFGQYDQDLALVKSISDSYGFIDRQGKEAIPAIYDLKEIETNFRSIKSKHIK</sequence>
<dbReference type="PANTHER" id="PTHR37841">
    <property type="entry name" value="GLR2918 PROTEIN"/>
    <property type="match status" value="1"/>
</dbReference>
<reference evidence="2 3" key="1">
    <citation type="submission" date="2018-06" db="EMBL/GenBank/DDBJ databases">
        <title>Pedobacter endophyticus sp. nov., an endophytic bacterium isolated from a leaf of Triticum aestivum.</title>
        <authorList>
            <person name="Zhang L."/>
        </authorList>
    </citation>
    <scope>NUCLEOTIDE SEQUENCE [LARGE SCALE GENOMIC DNA]</scope>
    <source>
        <strain evidence="2 3">CM134L-2</strain>
    </source>
</reference>
<comment type="caution">
    <text evidence="2">The sequence shown here is derived from an EMBL/GenBank/DDBJ whole genome shotgun (WGS) entry which is preliminary data.</text>
</comment>
<dbReference type="InterPro" id="IPR032774">
    <property type="entry name" value="WG_beta_rep"/>
</dbReference>
<dbReference type="EMBL" id="SAYW01000007">
    <property type="protein sequence ID" value="RWU04488.1"/>
    <property type="molecule type" value="Genomic_DNA"/>
</dbReference>
<keyword evidence="1" id="KW-0732">Signal</keyword>
<name>A0A3S4RNF0_9SPHI</name>
<accession>A0A3S4RNF0</accession>
<organism evidence="2 3">
    <name type="scientific">Pedobacter chitinilyticus</name>
    <dbReference type="NCBI Taxonomy" id="2233776"/>
    <lineage>
        <taxon>Bacteria</taxon>
        <taxon>Pseudomonadati</taxon>
        <taxon>Bacteroidota</taxon>
        <taxon>Sphingobacteriia</taxon>
        <taxon>Sphingobacteriales</taxon>
        <taxon>Sphingobacteriaceae</taxon>
        <taxon>Pedobacter</taxon>
    </lineage>
</organism>
<dbReference type="AlphaFoldDB" id="A0A3S4RNF0"/>
<evidence type="ECO:0000313" key="2">
    <source>
        <dbReference type="EMBL" id="RWU04488.1"/>
    </source>
</evidence>
<dbReference type="PANTHER" id="PTHR37841:SF1">
    <property type="entry name" value="DUF3298 DOMAIN-CONTAINING PROTEIN"/>
    <property type="match status" value="1"/>
</dbReference>
<dbReference type="OrthoDB" id="5464673at2"/>
<protein>
    <submittedName>
        <fullName evidence="2">WG repeat-containing protein</fullName>
    </submittedName>
</protein>
<dbReference type="Pfam" id="PF14903">
    <property type="entry name" value="WG_beta_rep"/>
    <property type="match status" value="2"/>
</dbReference>
<feature type="signal peptide" evidence="1">
    <location>
        <begin position="1"/>
        <end position="19"/>
    </location>
</feature>
<feature type="chain" id="PRO_5018663353" evidence="1">
    <location>
        <begin position="20"/>
        <end position="117"/>
    </location>
</feature>